<dbReference type="PANTHER" id="PTHR43124:SF3">
    <property type="entry name" value="CHLORAMPHENICOL EFFLUX PUMP RV0191"/>
    <property type="match status" value="1"/>
</dbReference>
<evidence type="ECO:0000259" key="7">
    <source>
        <dbReference type="PROSITE" id="PS50850"/>
    </source>
</evidence>
<dbReference type="PANTHER" id="PTHR43124">
    <property type="entry name" value="PURINE EFFLUX PUMP PBUE"/>
    <property type="match status" value="1"/>
</dbReference>
<feature type="transmembrane region" description="Helical" evidence="6">
    <location>
        <begin position="307"/>
        <end position="328"/>
    </location>
</feature>
<dbReference type="Gene3D" id="1.20.1250.20">
    <property type="entry name" value="MFS general substrate transporter like domains"/>
    <property type="match status" value="1"/>
</dbReference>
<name>A0A1G6TNB0_9GAMM</name>
<feature type="transmembrane region" description="Helical" evidence="6">
    <location>
        <begin position="129"/>
        <end position="151"/>
    </location>
</feature>
<feature type="transmembrane region" description="Helical" evidence="6">
    <location>
        <begin position="163"/>
        <end position="181"/>
    </location>
</feature>
<keyword evidence="5 6" id="KW-0472">Membrane</keyword>
<protein>
    <submittedName>
        <fullName evidence="8">Predicted arabinose efflux permease, MFS family</fullName>
    </submittedName>
</protein>
<evidence type="ECO:0000313" key="9">
    <source>
        <dbReference type="Proteomes" id="UP000199467"/>
    </source>
</evidence>
<dbReference type="Pfam" id="PF07690">
    <property type="entry name" value="MFS_1"/>
    <property type="match status" value="1"/>
</dbReference>
<dbReference type="InterPro" id="IPR020846">
    <property type="entry name" value="MFS_dom"/>
</dbReference>
<evidence type="ECO:0000256" key="2">
    <source>
        <dbReference type="ARBA" id="ARBA00022475"/>
    </source>
</evidence>
<dbReference type="InterPro" id="IPR011701">
    <property type="entry name" value="MFS"/>
</dbReference>
<keyword evidence="4 6" id="KW-1133">Transmembrane helix</keyword>
<dbReference type="GO" id="GO:0005886">
    <property type="term" value="C:plasma membrane"/>
    <property type="evidence" value="ECO:0007669"/>
    <property type="project" value="UniProtKB-SubCell"/>
</dbReference>
<organism evidence="8 9">
    <name type="scientific">Ectopseudomonas chengduensis</name>
    <dbReference type="NCBI Taxonomy" id="489632"/>
    <lineage>
        <taxon>Bacteria</taxon>
        <taxon>Pseudomonadati</taxon>
        <taxon>Pseudomonadota</taxon>
        <taxon>Gammaproteobacteria</taxon>
        <taxon>Pseudomonadales</taxon>
        <taxon>Pseudomonadaceae</taxon>
        <taxon>Ectopseudomonas</taxon>
    </lineage>
</organism>
<keyword evidence="9" id="KW-1185">Reference proteome</keyword>
<evidence type="ECO:0000256" key="6">
    <source>
        <dbReference type="SAM" id="Phobius"/>
    </source>
</evidence>
<proteinExistence type="predicted"/>
<feature type="transmembrane region" description="Helical" evidence="6">
    <location>
        <begin position="334"/>
        <end position="356"/>
    </location>
</feature>
<keyword evidence="2" id="KW-1003">Cell membrane</keyword>
<accession>A0A1G6TNB0</accession>
<keyword evidence="3 6" id="KW-0812">Transmembrane</keyword>
<feature type="transmembrane region" description="Helical" evidence="6">
    <location>
        <begin position="193"/>
        <end position="214"/>
    </location>
</feature>
<dbReference type="EMBL" id="FMZQ01000014">
    <property type="protein sequence ID" value="SDD30662.1"/>
    <property type="molecule type" value="Genomic_DNA"/>
</dbReference>
<gene>
    <name evidence="8" type="ORF">SAMN05216576_11423</name>
</gene>
<feature type="domain" description="Major facilitator superfamily (MFS) profile" evidence="7">
    <location>
        <begin position="39"/>
        <end position="427"/>
    </location>
</feature>
<sequence>MAWCFDLGVTKYFDSRGFAVTVQSLPISRPKNSMNTRRITLLLCTAETLGMAGFALFAALLPQFQALWGLSNTEAGWIGGGFFLGYMLAVPVLTGLTDRHDARLIYLWAMLLTAVASAGFVFADGFWSALLWRVLAGIGLAGTYMPGLKALSERIDGASQSRAIAFYTASFGLGTALSFTLSGELAKLGGWQVPALLSGACALLAWALVYWGLAPKPVVAHTPRNLLDLAPLKSRAVLAYCLAYAMHNLELFALRAWLVAFVVFSGHFQGVDPWLSGTWVAMLATLIGMPSSILGNELALRFGRQRWLIGVMFASALLAVVVGLGAALPFWVMLVLVLLYAVTVTADSASLTAGLVSVAPASHRGAAMALYSCTGFTGAFLGPLLFGMTLDALGDQQLLGWWAAFALMGLLLTLGPLALWWAGKAREGSARL</sequence>
<feature type="transmembrane region" description="Helical" evidence="6">
    <location>
        <begin position="368"/>
        <end position="387"/>
    </location>
</feature>
<dbReference type="InterPro" id="IPR036259">
    <property type="entry name" value="MFS_trans_sf"/>
</dbReference>
<evidence type="ECO:0000256" key="1">
    <source>
        <dbReference type="ARBA" id="ARBA00004651"/>
    </source>
</evidence>
<evidence type="ECO:0000313" key="8">
    <source>
        <dbReference type="EMBL" id="SDD30662.1"/>
    </source>
</evidence>
<feature type="transmembrane region" description="Helical" evidence="6">
    <location>
        <begin position="399"/>
        <end position="422"/>
    </location>
</feature>
<feature type="transmembrane region" description="Helical" evidence="6">
    <location>
        <begin position="274"/>
        <end position="295"/>
    </location>
</feature>
<dbReference type="AlphaFoldDB" id="A0A1G6TNB0"/>
<dbReference type="SUPFAM" id="SSF103473">
    <property type="entry name" value="MFS general substrate transporter"/>
    <property type="match status" value="1"/>
</dbReference>
<dbReference type="Proteomes" id="UP000199467">
    <property type="component" value="Unassembled WGS sequence"/>
</dbReference>
<evidence type="ECO:0000256" key="4">
    <source>
        <dbReference type="ARBA" id="ARBA00022989"/>
    </source>
</evidence>
<comment type="subcellular location">
    <subcellularLocation>
        <location evidence="1">Cell membrane</location>
        <topology evidence="1">Multi-pass membrane protein</topology>
    </subcellularLocation>
</comment>
<reference evidence="9" key="1">
    <citation type="submission" date="2016-10" db="EMBL/GenBank/DDBJ databases">
        <authorList>
            <person name="Varghese N."/>
            <person name="Submissions S."/>
        </authorList>
    </citation>
    <scope>NUCLEOTIDE SEQUENCE [LARGE SCALE GENOMIC DNA]</scope>
    <source>
        <strain evidence="9">DSM 26382</strain>
    </source>
</reference>
<evidence type="ECO:0000256" key="5">
    <source>
        <dbReference type="ARBA" id="ARBA00023136"/>
    </source>
</evidence>
<dbReference type="GO" id="GO:0022857">
    <property type="term" value="F:transmembrane transporter activity"/>
    <property type="evidence" value="ECO:0007669"/>
    <property type="project" value="InterPro"/>
</dbReference>
<feature type="transmembrane region" description="Helical" evidence="6">
    <location>
        <begin position="104"/>
        <end position="123"/>
    </location>
</feature>
<feature type="transmembrane region" description="Helical" evidence="6">
    <location>
        <begin position="39"/>
        <end position="64"/>
    </location>
</feature>
<dbReference type="InterPro" id="IPR050189">
    <property type="entry name" value="MFS_Efflux_Transporters"/>
</dbReference>
<feature type="transmembrane region" description="Helical" evidence="6">
    <location>
        <begin position="76"/>
        <end position="97"/>
    </location>
</feature>
<evidence type="ECO:0000256" key="3">
    <source>
        <dbReference type="ARBA" id="ARBA00022692"/>
    </source>
</evidence>
<dbReference type="PROSITE" id="PS50850">
    <property type="entry name" value="MFS"/>
    <property type="match status" value="1"/>
</dbReference>